<dbReference type="GO" id="GO:0004175">
    <property type="term" value="F:endopeptidase activity"/>
    <property type="evidence" value="ECO:0007669"/>
    <property type="project" value="UniProtKB-ARBA"/>
</dbReference>
<dbReference type="OrthoDB" id="378663at2"/>
<keyword evidence="3" id="KW-0378">Hydrolase</keyword>
<gene>
    <name evidence="3" type="ORF">GH754_17880</name>
</gene>
<dbReference type="Pfam" id="PF02517">
    <property type="entry name" value="Rce1-like"/>
    <property type="match status" value="1"/>
</dbReference>
<dbReference type="GO" id="GO:0006508">
    <property type="term" value="P:proteolysis"/>
    <property type="evidence" value="ECO:0007669"/>
    <property type="project" value="UniProtKB-KW"/>
</dbReference>
<evidence type="ECO:0000256" key="1">
    <source>
        <dbReference type="SAM" id="Phobius"/>
    </source>
</evidence>
<feature type="transmembrane region" description="Helical" evidence="1">
    <location>
        <begin position="202"/>
        <end position="220"/>
    </location>
</feature>
<protein>
    <submittedName>
        <fullName evidence="3">CPBP family intramembrane metalloprotease</fullName>
    </submittedName>
</protein>
<feature type="domain" description="CAAX prenyl protease 2/Lysostaphin resistance protein A-like" evidence="2">
    <location>
        <begin position="154"/>
        <end position="271"/>
    </location>
</feature>
<feature type="transmembrane region" description="Helical" evidence="1">
    <location>
        <begin position="20"/>
        <end position="42"/>
    </location>
</feature>
<feature type="transmembrane region" description="Helical" evidence="1">
    <location>
        <begin position="114"/>
        <end position="138"/>
    </location>
</feature>
<keyword evidence="3" id="KW-0482">Metalloprotease</keyword>
<feature type="transmembrane region" description="Helical" evidence="1">
    <location>
        <begin position="62"/>
        <end position="87"/>
    </location>
</feature>
<reference evidence="3 4" key="1">
    <citation type="submission" date="2019-11" db="EMBL/GenBank/DDBJ databases">
        <authorList>
            <person name="Li J."/>
        </authorList>
    </citation>
    <scope>NUCLEOTIDE SEQUENCE [LARGE SCALE GENOMIC DNA]</scope>
    <source>
        <strain evidence="3 4">J4</strain>
    </source>
</reference>
<comment type="caution">
    <text evidence="3">The sequence shown here is derived from an EMBL/GenBank/DDBJ whole genome shotgun (WGS) entry which is preliminary data.</text>
</comment>
<organism evidence="3 4">
    <name type="scientific">Salinibacillus xinjiangensis</name>
    <dbReference type="NCBI Taxonomy" id="1229268"/>
    <lineage>
        <taxon>Bacteria</taxon>
        <taxon>Bacillati</taxon>
        <taxon>Bacillota</taxon>
        <taxon>Bacilli</taxon>
        <taxon>Bacillales</taxon>
        <taxon>Bacillaceae</taxon>
        <taxon>Salinibacillus</taxon>
    </lineage>
</organism>
<proteinExistence type="predicted"/>
<dbReference type="GO" id="GO:0080120">
    <property type="term" value="P:CAAX-box protein maturation"/>
    <property type="evidence" value="ECO:0007669"/>
    <property type="project" value="UniProtKB-ARBA"/>
</dbReference>
<dbReference type="Proteomes" id="UP000480185">
    <property type="component" value="Unassembled WGS sequence"/>
</dbReference>
<sequence length="281" mass="32148">MYATGCKIIGKELLVMKRKLTYSLYFGVITLFAYVISIPYLLHVSGPTIEQLNELVDTPITTSQYILGSGINIVLITFLFSMIGIWLSPKVGLKWSWIRALFDKQVKPRWDRPFLWMAVVWGVISTVFITLLTALVFAKNIPNFTEINEEMDMPWWVGLTTVFQGGISEELMMRFGLMTLIVWLLSKVFMRKREKREVISPWVYWIAIIGASLVFGFGHLSLAQSVYGGNSLWVILYVLIGNGFAGLGFGYFYWKRGLEYAIVSHMTADLMLHFVIPLLPF</sequence>
<evidence type="ECO:0000313" key="4">
    <source>
        <dbReference type="Proteomes" id="UP000480185"/>
    </source>
</evidence>
<keyword evidence="1" id="KW-0472">Membrane</keyword>
<keyword evidence="3" id="KW-0645">Protease</keyword>
<evidence type="ECO:0000259" key="2">
    <source>
        <dbReference type="Pfam" id="PF02517"/>
    </source>
</evidence>
<evidence type="ECO:0000313" key="3">
    <source>
        <dbReference type="EMBL" id="MRG88129.1"/>
    </source>
</evidence>
<accession>A0A6G1XB29</accession>
<dbReference type="EMBL" id="WJNH01000016">
    <property type="protein sequence ID" value="MRG88129.1"/>
    <property type="molecule type" value="Genomic_DNA"/>
</dbReference>
<name>A0A6G1XB29_9BACI</name>
<feature type="transmembrane region" description="Helical" evidence="1">
    <location>
        <begin position="232"/>
        <end position="253"/>
    </location>
</feature>
<dbReference type="InterPro" id="IPR003675">
    <property type="entry name" value="Rce1/LyrA-like_dom"/>
</dbReference>
<keyword evidence="1" id="KW-0812">Transmembrane</keyword>
<dbReference type="AlphaFoldDB" id="A0A6G1XB29"/>
<feature type="transmembrane region" description="Helical" evidence="1">
    <location>
        <begin position="171"/>
        <end position="190"/>
    </location>
</feature>
<keyword evidence="1" id="KW-1133">Transmembrane helix</keyword>
<keyword evidence="4" id="KW-1185">Reference proteome</keyword>
<dbReference type="GO" id="GO:0008237">
    <property type="term" value="F:metallopeptidase activity"/>
    <property type="evidence" value="ECO:0007669"/>
    <property type="project" value="UniProtKB-KW"/>
</dbReference>